<evidence type="ECO:0000256" key="3">
    <source>
        <dbReference type="ARBA" id="ARBA00022777"/>
    </source>
</evidence>
<feature type="transmembrane region" description="Helical" evidence="6">
    <location>
        <begin position="445"/>
        <end position="463"/>
    </location>
</feature>
<sequence>MPREVGLRGRKVRVAGFENRGAGDRLLRWVPRRGAGTRSPARCTPGDRSDRETLPVGNGFYEIVSRLATGGMAELFLARRVGPCGISHPVVIKRLLPEMQADPATVQAFQAEAWIAARLRHPNVVRFHDFVRHEGKSHLVLEHVEGCTLSAVLRFQAATGRQVPLRDVVAIGIALLRALGHAHALVGEDGQALGLVHRDVSPRNVLLSFEGEVKLTDFGVAKATGLGEEQDPASAPWSASWPPQGSDEAEDAASELPSGERRIASVGVIKGTPGYLAPEQMLGQAVDARTDLFAVGVLLFELLTGRRLFRGRDCDELMRAALATEVPALSSLGVGCPALLEEAVRRALSPEPQQRFEDALEMEEALAAVLVTLGEGPWAPEGGELAALVRAVTGQGTLPRAMRNSASFRGSGRARVSSIPPAAPPDRDRPTVRVLVPHTGERASWWWAPGVLMTALALTAGAIKLRWR</sequence>
<feature type="domain" description="Protein kinase" evidence="7">
    <location>
        <begin position="61"/>
        <end position="370"/>
    </location>
</feature>
<evidence type="ECO:0000256" key="1">
    <source>
        <dbReference type="ARBA" id="ARBA00022679"/>
    </source>
</evidence>
<keyword evidence="9" id="KW-1185">Reference proteome</keyword>
<feature type="compositionally biased region" description="Low complexity" evidence="5">
    <location>
        <begin position="232"/>
        <end position="243"/>
    </location>
</feature>
<protein>
    <recommendedName>
        <fullName evidence="7">Protein kinase domain-containing protein</fullName>
    </recommendedName>
</protein>
<evidence type="ECO:0000256" key="2">
    <source>
        <dbReference type="ARBA" id="ARBA00022741"/>
    </source>
</evidence>
<dbReference type="AlphaFoldDB" id="A0A0K1EJC8"/>
<evidence type="ECO:0000256" key="5">
    <source>
        <dbReference type="SAM" id="MobiDB-lite"/>
    </source>
</evidence>
<keyword evidence="4" id="KW-0067">ATP-binding</keyword>
<dbReference type="InterPro" id="IPR000719">
    <property type="entry name" value="Prot_kinase_dom"/>
</dbReference>
<dbReference type="InterPro" id="IPR011009">
    <property type="entry name" value="Kinase-like_dom_sf"/>
</dbReference>
<feature type="region of interest" description="Disordered" evidence="5">
    <location>
        <begin position="404"/>
        <end position="431"/>
    </location>
</feature>
<dbReference type="Proteomes" id="UP000067626">
    <property type="component" value="Chromosome"/>
</dbReference>
<evidence type="ECO:0000313" key="9">
    <source>
        <dbReference type="Proteomes" id="UP000067626"/>
    </source>
</evidence>
<evidence type="ECO:0000313" key="8">
    <source>
        <dbReference type="EMBL" id="AKT40969.1"/>
    </source>
</evidence>
<reference evidence="8 9" key="1">
    <citation type="submission" date="2015-07" db="EMBL/GenBank/DDBJ databases">
        <title>Genome analysis of myxobacterium Chondromyces crocatus Cm c5 reveals a high potential for natural compound synthesis and the genetic basis for the loss of fruiting body formation.</title>
        <authorList>
            <person name="Zaburannyi N."/>
            <person name="Bunk B."/>
            <person name="Maier J."/>
            <person name="Overmann J."/>
            <person name="Mueller R."/>
        </authorList>
    </citation>
    <scope>NUCLEOTIDE SEQUENCE [LARGE SCALE GENOMIC DNA]</scope>
    <source>
        <strain evidence="8 9">Cm c5</strain>
    </source>
</reference>
<accession>A0A0K1EJC8</accession>
<dbReference type="GO" id="GO:0005524">
    <property type="term" value="F:ATP binding"/>
    <property type="evidence" value="ECO:0007669"/>
    <property type="project" value="UniProtKB-KW"/>
</dbReference>
<evidence type="ECO:0000256" key="6">
    <source>
        <dbReference type="SAM" id="Phobius"/>
    </source>
</evidence>
<keyword evidence="6" id="KW-0812">Transmembrane</keyword>
<keyword evidence="3" id="KW-0418">Kinase</keyword>
<dbReference type="OrthoDB" id="5493085at2"/>
<dbReference type="PATRIC" id="fig|52.7.peg.5671"/>
<keyword evidence="6" id="KW-1133">Transmembrane helix</keyword>
<dbReference type="InterPro" id="IPR008266">
    <property type="entry name" value="Tyr_kinase_AS"/>
</dbReference>
<keyword evidence="1" id="KW-0808">Transferase</keyword>
<dbReference type="PROSITE" id="PS50011">
    <property type="entry name" value="PROTEIN_KINASE_DOM"/>
    <property type="match status" value="1"/>
</dbReference>
<dbReference type="PANTHER" id="PTHR43289">
    <property type="entry name" value="MITOGEN-ACTIVATED PROTEIN KINASE KINASE KINASE 20-RELATED"/>
    <property type="match status" value="1"/>
</dbReference>
<dbReference type="SUPFAM" id="SSF56112">
    <property type="entry name" value="Protein kinase-like (PK-like)"/>
    <property type="match status" value="1"/>
</dbReference>
<keyword evidence="6" id="KW-0472">Membrane</keyword>
<evidence type="ECO:0000256" key="4">
    <source>
        <dbReference type="ARBA" id="ARBA00022840"/>
    </source>
</evidence>
<dbReference type="Gene3D" id="3.30.200.20">
    <property type="entry name" value="Phosphorylase Kinase, domain 1"/>
    <property type="match status" value="1"/>
</dbReference>
<keyword evidence="2" id="KW-0547">Nucleotide-binding</keyword>
<dbReference type="GO" id="GO:0004674">
    <property type="term" value="F:protein serine/threonine kinase activity"/>
    <property type="evidence" value="ECO:0007669"/>
    <property type="project" value="TreeGrafter"/>
</dbReference>
<dbReference type="PANTHER" id="PTHR43289:SF6">
    <property type="entry name" value="SERINE_THREONINE-PROTEIN KINASE NEKL-3"/>
    <property type="match status" value="1"/>
</dbReference>
<proteinExistence type="predicted"/>
<name>A0A0K1EJC8_CHOCO</name>
<dbReference type="Gene3D" id="1.10.510.10">
    <property type="entry name" value="Transferase(Phosphotransferase) domain 1"/>
    <property type="match status" value="1"/>
</dbReference>
<dbReference type="CDD" id="cd14014">
    <property type="entry name" value="STKc_PknB_like"/>
    <property type="match status" value="1"/>
</dbReference>
<gene>
    <name evidence="8" type="ORF">CMC5_051260</name>
</gene>
<organism evidence="8 9">
    <name type="scientific">Chondromyces crocatus</name>
    <dbReference type="NCBI Taxonomy" id="52"/>
    <lineage>
        <taxon>Bacteria</taxon>
        <taxon>Pseudomonadati</taxon>
        <taxon>Myxococcota</taxon>
        <taxon>Polyangia</taxon>
        <taxon>Polyangiales</taxon>
        <taxon>Polyangiaceae</taxon>
        <taxon>Chondromyces</taxon>
    </lineage>
</organism>
<dbReference type="Pfam" id="PF00069">
    <property type="entry name" value="Pkinase"/>
    <property type="match status" value="2"/>
</dbReference>
<dbReference type="EMBL" id="CP012159">
    <property type="protein sequence ID" value="AKT40969.1"/>
    <property type="molecule type" value="Genomic_DNA"/>
</dbReference>
<evidence type="ECO:0000259" key="7">
    <source>
        <dbReference type="PROSITE" id="PS50011"/>
    </source>
</evidence>
<dbReference type="STRING" id="52.CMC5_051260"/>
<dbReference type="PROSITE" id="PS00109">
    <property type="entry name" value="PROTEIN_KINASE_TYR"/>
    <property type="match status" value="1"/>
</dbReference>
<dbReference type="KEGG" id="ccro:CMC5_051260"/>
<feature type="region of interest" description="Disordered" evidence="5">
    <location>
        <begin position="227"/>
        <end position="258"/>
    </location>
</feature>